<dbReference type="Gene3D" id="3.40.630.30">
    <property type="match status" value="1"/>
</dbReference>
<dbReference type="SUPFAM" id="SSF55729">
    <property type="entry name" value="Acyl-CoA N-acyltransferases (Nat)"/>
    <property type="match status" value="1"/>
</dbReference>
<dbReference type="PANTHER" id="PTHR43072">
    <property type="entry name" value="N-ACETYLTRANSFERASE"/>
    <property type="match status" value="1"/>
</dbReference>
<proteinExistence type="predicted"/>
<dbReference type="Proteomes" id="UP000315751">
    <property type="component" value="Unassembled WGS sequence"/>
</dbReference>
<dbReference type="RefSeq" id="WP_145733796.1">
    <property type="nucleotide sequence ID" value="NZ_VITR01000009.1"/>
</dbReference>
<evidence type="ECO:0000313" key="3">
    <source>
        <dbReference type="EMBL" id="TWB40582.1"/>
    </source>
</evidence>
<accession>A0A560H2P9</accession>
<dbReference type="CDD" id="cd04301">
    <property type="entry name" value="NAT_SF"/>
    <property type="match status" value="1"/>
</dbReference>
<dbReference type="InterPro" id="IPR016181">
    <property type="entry name" value="Acyl_CoA_acyltransferase"/>
</dbReference>
<feature type="region of interest" description="Disordered" evidence="1">
    <location>
        <begin position="1"/>
        <end position="21"/>
    </location>
</feature>
<dbReference type="AlphaFoldDB" id="A0A560H2P9"/>
<dbReference type="EMBL" id="VITR01000009">
    <property type="protein sequence ID" value="TWB40582.1"/>
    <property type="molecule type" value="Genomic_DNA"/>
</dbReference>
<evidence type="ECO:0000256" key="1">
    <source>
        <dbReference type="SAM" id="MobiDB-lite"/>
    </source>
</evidence>
<sequence>MSFMPDRDPATVTDGGPGPAAASTVIVRTSTEADVEAMLAIYTHYINRGIGDYEPEPLDEHDIKRRRKNMLNKRLPHVAAELDGVLVGYAYAVPFRKRPAYRYTVKHSIYVHPDHLSRGIGRQLMQVLIDACAAAGYRQMIGYIDAENTRSLQMHESFGFTRAGYLPSVGYKFGRWTDSVQVIRPLGEGNTTPPTPMPKKVKAKPVAAEPAPPPPGAVS</sequence>
<protein>
    <submittedName>
        <fullName evidence="3">Phosphinothricin acetyltransferase</fullName>
    </submittedName>
</protein>
<gene>
    <name evidence="3" type="ORF">FBZ90_109185</name>
</gene>
<feature type="domain" description="N-acetyltransferase" evidence="2">
    <location>
        <begin position="25"/>
        <end position="187"/>
    </location>
</feature>
<evidence type="ECO:0000313" key="4">
    <source>
        <dbReference type="Proteomes" id="UP000315751"/>
    </source>
</evidence>
<name>A0A560H2P9_9PROT</name>
<comment type="caution">
    <text evidence="3">The sequence shown here is derived from an EMBL/GenBank/DDBJ whole genome shotgun (WGS) entry which is preliminary data.</text>
</comment>
<dbReference type="PROSITE" id="PS51186">
    <property type="entry name" value="GNAT"/>
    <property type="match status" value="1"/>
</dbReference>
<evidence type="ECO:0000259" key="2">
    <source>
        <dbReference type="PROSITE" id="PS51186"/>
    </source>
</evidence>
<organism evidence="3 4">
    <name type="scientific">Nitrospirillum amazonense</name>
    <dbReference type="NCBI Taxonomy" id="28077"/>
    <lineage>
        <taxon>Bacteria</taxon>
        <taxon>Pseudomonadati</taxon>
        <taxon>Pseudomonadota</taxon>
        <taxon>Alphaproteobacteria</taxon>
        <taxon>Rhodospirillales</taxon>
        <taxon>Azospirillaceae</taxon>
        <taxon>Nitrospirillum</taxon>
    </lineage>
</organism>
<dbReference type="PANTHER" id="PTHR43072:SF8">
    <property type="entry name" value="ACYLTRANSFERASE FABY-RELATED"/>
    <property type="match status" value="1"/>
</dbReference>
<dbReference type="GO" id="GO:0016747">
    <property type="term" value="F:acyltransferase activity, transferring groups other than amino-acyl groups"/>
    <property type="evidence" value="ECO:0007669"/>
    <property type="project" value="InterPro"/>
</dbReference>
<reference evidence="3 4" key="1">
    <citation type="submission" date="2019-06" db="EMBL/GenBank/DDBJ databases">
        <title>Genomic Encyclopedia of Type Strains, Phase IV (KMG-V): Genome sequencing to study the core and pangenomes of soil and plant-associated prokaryotes.</title>
        <authorList>
            <person name="Whitman W."/>
        </authorList>
    </citation>
    <scope>NUCLEOTIDE SEQUENCE [LARGE SCALE GENOMIC DNA]</scope>
    <source>
        <strain evidence="3 4">BR 11622</strain>
    </source>
</reference>
<keyword evidence="4" id="KW-1185">Reference proteome</keyword>
<feature type="region of interest" description="Disordered" evidence="1">
    <location>
        <begin position="185"/>
        <end position="219"/>
    </location>
</feature>
<keyword evidence="3" id="KW-0808">Transferase</keyword>
<dbReference type="OrthoDB" id="5459937at2"/>
<feature type="compositionally biased region" description="Pro residues" evidence="1">
    <location>
        <begin position="210"/>
        <end position="219"/>
    </location>
</feature>
<dbReference type="InterPro" id="IPR000182">
    <property type="entry name" value="GNAT_dom"/>
</dbReference>
<dbReference type="Pfam" id="PF00583">
    <property type="entry name" value="Acetyltransf_1"/>
    <property type="match status" value="1"/>
</dbReference>